<dbReference type="PATRIC" id="fig|253.9.peg.4298"/>
<dbReference type="AlphaFoldDB" id="A0A0N0ZVL2"/>
<dbReference type="Proteomes" id="UP000037953">
    <property type="component" value="Unassembled WGS sequence"/>
</dbReference>
<evidence type="ECO:0008006" key="3">
    <source>
        <dbReference type="Google" id="ProtNLM"/>
    </source>
</evidence>
<organism evidence="1 2">
    <name type="scientific">Chryseobacterium indologenes</name>
    <name type="common">Flavobacterium indologenes</name>
    <dbReference type="NCBI Taxonomy" id="253"/>
    <lineage>
        <taxon>Bacteria</taxon>
        <taxon>Pseudomonadati</taxon>
        <taxon>Bacteroidota</taxon>
        <taxon>Flavobacteriia</taxon>
        <taxon>Flavobacteriales</taxon>
        <taxon>Weeksellaceae</taxon>
        <taxon>Chryseobacterium group</taxon>
        <taxon>Chryseobacterium</taxon>
    </lineage>
</organism>
<name>A0A0N0ZVL2_CHRID</name>
<dbReference type="EMBL" id="LJOD01000007">
    <property type="protein sequence ID" value="KPE50957.1"/>
    <property type="molecule type" value="Genomic_DNA"/>
</dbReference>
<proteinExistence type="predicted"/>
<evidence type="ECO:0000313" key="2">
    <source>
        <dbReference type="Proteomes" id="UP000037953"/>
    </source>
</evidence>
<reference evidence="1 2" key="1">
    <citation type="journal article" date="2015" name="Genom Data">
        <title>Draft genome sequence of a multidrug-resistant Chryseobacterium indologenes isolate from Malaysia.</title>
        <authorList>
            <person name="Yu C.Y."/>
            <person name="Ang G.Y."/>
            <person name="Cheng H.J."/>
            <person name="Cheong Y.M."/>
            <person name="Yin W.F."/>
            <person name="Chan K.G."/>
        </authorList>
    </citation>
    <scope>NUCLEOTIDE SEQUENCE [LARGE SCALE GENOMIC DNA]</scope>
    <source>
        <strain evidence="1 2">CI_885</strain>
    </source>
</reference>
<sequence>MIFTQLILAHLSGDFILQPNSWVADKEYRKLKKFRLISVCSDFRQNGAYVIGLLLSFGMIDRNFNKII</sequence>
<comment type="caution">
    <text evidence="1">The sequence shown here is derived from an EMBL/GenBank/DDBJ whole genome shotgun (WGS) entry which is preliminary data.</text>
</comment>
<accession>A0A0N0ZVL2</accession>
<dbReference type="RefSeq" id="WP_062699677.1">
    <property type="nucleotide sequence ID" value="NZ_LJOD01000007.1"/>
</dbReference>
<reference evidence="2" key="2">
    <citation type="submission" date="2015-09" db="EMBL/GenBank/DDBJ databases">
        <title>Draft genome sequence of a multidrug-resistant Chryseobacterium indologenes isolate from Malaysia.</title>
        <authorList>
            <person name="Yu C.Y."/>
            <person name="Ang G.Y."/>
            <person name="Chan K.-G."/>
        </authorList>
    </citation>
    <scope>NUCLEOTIDE SEQUENCE [LARGE SCALE GENOMIC DNA]</scope>
    <source>
        <strain evidence="2">CI_885</strain>
    </source>
</reference>
<gene>
    <name evidence="1" type="ORF">AOB46_12245</name>
</gene>
<dbReference type="InterPro" id="IPR021737">
    <property type="entry name" value="Phage_phiKZ_Orf197"/>
</dbReference>
<evidence type="ECO:0000313" key="1">
    <source>
        <dbReference type="EMBL" id="KPE50957.1"/>
    </source>
</evidence>
<dbReference type="Pfam" id="PF11750">
    <property type="entry name" value="DUF3307"/>
    <property type="match status" value="1"/>
</dbReference>
<protein>
    <recommendedName>
        <fullName evidence="3">DUF3307 domain-containing protein</fullName>
    </recommendedName>
</protein>